<evidence type="ECO:0000313" key="1">
    <source>
        <dbReference type="EMBL" id="KAK2952729.1"/>
    </source>
</evidence>
<name>A0ABQ9XLV6_9EUKA</name>
<evidence type="ECO:0000313" key="2">
    <source>
        <dbReference type="Proteomes" id="UP001281761"/>
    </source>
</evidence>
<comment type="caution">
    <text evidence="1">The sequence shown here is derived from an EMBL/GenBank/DDBJ whole genome shotgun (WGS) entry which is preliminary data.</text>
</comment>
<dbReference type="Proteomes" id="UP001281761">
    <property type="component" value="Unassembled WGS sequence"/>
</dbReference>
<reference evidence="1 2" key="1">
    <citation type="journal article" date="2022" name="bioRxiv">
        <title>Genomics of Preaxostyla Flagellates Illuminates Evolutionary Transitions and the Path Towards Mitochondrial Loss.</title>
        <authorList>
            <person name="Novak L.V.F."/>
            <person name="Treitli S.C."/>
            <person name="Pyrih J."/>
            <person name="Halakuc P."/>
            <person name="Pipaliya S.V."/>
            <person name="Vacek V."/>
            <person name="Brzon O."/>
            <person name="Soukal P."/>
            <person name="Eme L."/>
            <person name="Dacks J.B."/>
            <person name="Karnkowska A."/>
            <person name="Elias M."/>
            <person name="Hampl V."/>
        </authorList>
    </citation>
    <scope>NUCLEOTIDE SEQUENCE [LARGE SCALE GENOMIC DNA]</scope>
    <source>
        <strain evidence="1">NAU3</strain>
        <tissue evidence="1">Gut</tissue>
    </source>
</reference>
<dbReference type="EMBL" id="JARBJD010000100">
    <property type="protein sequence ID" value="KAK2952729.1"/>
    <property type="molecule type" value="Genomic_DNA"/>
</dbReference>
<accession>A0ABQ9XLV6</accession>
<gene>
    <name evidence="1" type="ORF">BLNAU_12378</name>
</gene>
<sequence length="211" mass="24697">MFESDSTNAEGFIDSNPLIRVSVFEPAKQYVTFMFQNYDRLTLDHPIDREDHENAVCLIHCHLKIVELRSDEHEPAFVSVLVKWEVRTMVEMEYETYFAIVIESVGNRTHEWQECKQDRQKRRERLLREEGWDDALDLRVVGIHVDTPQKVLFCAKSPTECIKPLVHILTSEHVVVTSIALFSICHPKRRLYSLLHMTYCDTGDYAEDSPQ</sequence>
<proteinExistence type="predicted"/>
<organism evidence="1 2">
    <name type="scientific">Blattamonas nauphoetae</name>
    <dbReference type="NCBI Taxonomy" id="2049346"/>
    <lineage>
        <taxon>Eukaryota</taxon>
        <taxon>Metamonada</taxon>
        <taxon>Preaxostyla</taxon>
        <taxon>Oxymonadida</taxon>
        <taxon>Blattamonas</taxon>
    </lineage>
</organism>
<protein>
    <submittedName>
        <fullName evidence="1">Uncharacterized protein</fullName>
    </submittedName>
</protein>
<keyword evidence="2" id="KW-1185">Reference proteome</keyword>